<dbReference type="InterPro" id="IPR032528">
    <property type="entry name" value="Ribosom_S30AE_C"/>
</dbReference>
<comment type="function">
    <text evidence="3">Required for dimerization of active 70S ribosomes into 100S ribosomes in stationary phase; 100S ribosomes are translationally inactive and sometimes present during exponential growth.</text>
</comment>
<dbReference type="CDD" id="cd00552">
    <property type="entry name" value="RaiA"/>
    <property type="match status" value="1"/>
</dbReference>
<dbReference type="EMBL" id="JACCBU010000001">
    <property type="protein sequence ID" value="NYE69767.1"/>
    <property type="molecule type" value="Genomic_DNA"/>
</dbReference>
<dbReference type="InterPro" id="IPR034694">
    <property type="entry name" value="HPF_long/plastid"/>
</dbReference>
<dbReference type="Pfam" id="PF02482">
    <property type="entry name" value="Ribosomal_S30AE"/>
    <property type="match status" value="1"/>
</dbReference>
<dbReference type="GO" id="GO:0022627">
    <property type="term" value="C:cytosolic small ribosomal subunit"/>
    <property type="evidence" value="ECO:0007669"/>
    <property type="project" value="TreeGrafter"/>
</dbReference>
<evidence type="ECO:0000313" key="5">
    <source>
        <dbReference type="EMBL" id="NYE69767.1"/>
    </source>
</evidence>
<dbReference type="Gene3D" id="3.30.160.100">
    <property type="entry name" value="Ribosome hibernation promotion factor-like"/>
    <property type="match status" value="1"/>
</dbReference>
<dbReference type="InterPro" id="IPR036567">
    <property type="entry name" value="RHF-like"/>
</dbReference>
<name>A0A7Y9L9N3_9ACTN</name>
<dbReference type="PANTHER" id="PTHR33231:SF1">
    <property type="entry name" value="30S RIBOSOMAL PROTEIN"/>
    <property type="match status" value="1"/>
</dbReference>
<dbReference type="AlphaFoldDB" id="A0A7Y9L9N3"/>
<dbReference type="RefSeq" id="WP_179748753.1">
    <property type="nucleotide sequence ID" value="NZ_JACCBU010000001.1"/>
</dbReference>
<evidence type="ECO:0000256" key="1">
    <source>
        <dbReference type="ARBA" id="ARBA00022490"/>
    </source>
</evidence>
<comment type="subcellular location">
    <subcellularLocation>
        <location evidence="3">Cytoplasm</location>
    </subcellularLocation>
</comment>
<dbReference type="FunFam" id="3.30.505.50:FF:000002">
    <property type="entry name" value="Ribosome hibernation promoting factor"/>
    <property type="match status" value="1"/>
</dbReference>
<evidence type="ECO:0000259" key="4">
    <source>
        <dbReference type="Pfam" id="PF16321"/>
    </source>
</evidence>
<proteinExistence type="inferred from homology"/>
<dbReference type="NCBIfam" id="TIGR00741">
    <property type="entry name" value="yfiA"/>
    <property type="match status" value="1"/>
</dbReference>
<dbReference type="PANTHER" id="PTHR33231">
    <property type="entry name" value="30S RIBOSOMAL PROTEIN"/>
    <property type="match status" value="1"/>
</dbReference>
<comment type="similarity">
    <text evidence="3">Belongs to the HPF/YfiA ribosome-associated protein family. Long HPF subfamily.</text>
</comment>
<keyword evidence="6" id="KW-1185">Reference proteome</keyword>
<accession>A0A7Y9L9N3</accession>
<dbReference type="InterPro" id="IPR038416">
    <property type="entry name" value="Ribosom_S30AE_C_sf"/>
</dbReference>
<comment type="caution">
    <text evidence="5">The sequence shown here is derived from an EMBL/GenBank/DDBJ whole genome shotgun (WGS) entry which is preliminary data.</text>
</comment>
<evidence type="ECO:0000256" key="3">
    <source>
        <dbReference type="HAMAP-Rule" id="MF_00839"/>
    </source>
</evidence>
<dbReference type="InterPro" id="IPR050574">
    <property type="entry name" value="HPF/YfiA_ribosome-assoc"/>
</dbReference>
<evidence type="ECO:0000256" key="2">
    <source>
        <dbReference type="ARBA" id="ARBA00022845"/>
    </source>
</evidence>
<gene>
    <name evidence="3" type="primary">hpf</name>
    <name evidence="5" type="ORF">BKA15_001096</name>
</gene>
<keyword evidence="2 3" id="KW-0810">Translation regulation</keyword>
<dbReference type="SUPFAM" id="SSF69754">
    <property type="entry name" value="Ribosome binding protein Y (YfiA homologue)"/>
    <property type="match status" value="1"/>
</dbReference>
<dbReference type="InterPro" id="IPR003489">
    <property type="entry name" value="RHF/RaiA"/>
</dbReference>
<feature type="domain" description="Sigma 54 modulation/S30EA ribosomal protein C-terminal" evidence="4">
    <location>
        <begin position="146"/>
        <end position="199"/>
    </location>
</feature>
<dbReference type="GO" id="GO:0045900">
    <property type="term" value="P:negative regulation of translational elongation"/>
    <property type="evidence" value="ECO:0007669"/>
    <property type="project" value="TreeGrafter"/>
</dbReference>
<dbReference type="Gene3D" id="3.30.505.50">
    <property type="entry name" value="Sigma 54 modulation/S30EA ribosomal protein, C-terminal domain"/>
    <property type="match status" value="1"/>
</dbReference>
<reference evidence="5 6" key="1">
    <citation type="submission" date="2020-07" db="EMBL/GenBank/DDBJ databases">
        <title>Sequencing the genomes of 1000 actinobacteria strains.</title>
        <authorList>
            <person name="Klenk H.-P."/>
        </authorList>
    </citation>
    <scope>NUCLEOTIDE SEQUENCE [LARGE SCALE GENOMIC DNA]</scope>
    <source>
        <strain evidence="5 6">DSM 22083</strain>
    </source>
</reference>
<organism evidence="5 6">
    <name type="scientific">Microlunatus parietis</name>
    <dbReference type="NCBI Taxonomy" id="682979"/>
    <lineage>
        <taxon>Bacteria</taxon>
        <taxon>Bacillati</taxon>
        <taxon>Actinomycetota</taxon>
        <taxon>Actinomycetes</taxon>
        <taxon>Propionibacteriales</taxon>
        <taxon>Propionibacteriaceae</taxon>
        <taxon>Microlunatus</taxon>
    </lineage>
</organism>
<dbReference type="Pfam" id="PF16321">
    <property type="entry name" value="Ribosom_S30AE_C"/>
    <property type="match status" value="1"/>
</dbReference>
<dbReference type="GO" id="GO:0043024">
    <property type="term" value="F:ribosomal small subunit binding"/>
    <property type="evidence" value="ECO:0007669"/>
    <property type="project" value="TreeGrafter"/>
</dbReference>
<keyword evidence="1 3" id="KW-0963">Cytoplasm</keyword>
<evidence type="ECO:0000313" key="6">
    <source>
        <dbReference type="Proteomes" id="UP000569914"/>
    </source>
</evidence>
<sequence>MDVVVTTRHCQVSDGFRELVNEKIARLEKLNDRLVRVEVEVSAERNPRQHDQASRVEITVRGKGKVIRAESAAEDKRAAFDLALDKLMAQLRRLADRKRVHRGTRTPKSLHDAAARMPERNGHQVVEVEDSEVRTIAGMEVRGDGPLVVREKVHNDPPMSLDQALEAMELIGHDFFLFVDAERGVPSVVYRRRAYDYGVIRLDHGAQDADQVNGSTRTGSSVLV</sequence>
<comment type="subunit">
    <text evidence="3">Interacts with 100S ribosomes.</text>
</comment>
<protein>
    <recommendedName>
        <fullName evidence="3">Ribosome hibernation promoting factor</fullName>
        <shortName evidence="3">HPF</shortName>
    </recommendedName>
</protein>
<dbReference type="HAMAP" id="MF_00839">
    <property type="entry name" value="HPF"/>
    <property type="match status" value="1"/>
</dbReference>
<dbReference type="Proteomes" id="UP000569914">
    <property type="component" value="Unassembled WGS sequence"/>
</dbReference>